<reference evidence="11 12" key="1">
    <citation type="submission" date="2023-08" db="EMBL/GenBank/DDBJ databases">
        <title>A Necator americanus chromosomal reference genome.</title>
        <authorList>
            <person name="Ilik V."/>
            <person name="Petrzelkova K.J."/>
            <person name="Pardy F."/>
            <person name="Fuh T."/>
            <person name="Niatou-Singa F.S."/>
            <person name="Gouil Q."/>
            <person name="Baker L."/>
            <person name="Ritchie M.E."/>
            <person name="Jex A.R."/>
            <person name="Gazzola D."/>
            <person name="Li H."/>
            <person name="Toshio Fujiwara R."/>
            <person name="Zhan B."/>
            <person name="Aroian R.V."/>
            <person name="Pafco B."/>
            <person name="Schwarz E.M."/>
        </authorList>
    </citation>
    <scope>NUCLEOTIDE SEQUENCE [LARGE SCALE GENOMIC DNA]</scope>
    <source>
        <strain evidence="11 12">Aroian</strain>
        <tissue evidence="11">Whole animal</tissue>
    </source>
</reference>
<dbReference type="Proteomes" id="UP001303046">
    <property type="component" value="Unassembled WGS sequence"/>
</dbReference>
<dbReference type="InterPro" id="IPR008906">
    <property type="entry name" value="HATC_C_dom"/>
</dbReference>
<evidence type="ECO:0000256" key="3">
    <source>
        <dbReference type="ARBA" id="ARBA00022771"/>
    </source>
</evidence>
<evidence type="ECO:0000259" key="10">
    <source>
        <dbReference type="PROSITE" id="PS50808"/>
    </source>
</evidence>
<protein>
    <recommendedName>
        <fullName evidence="10">BED-type domain-containing protein</fullName>
    </recommendedName>
</protein>
<sequence length="652" mass="74280">MSAVWNYFRKTNDEFGNFIGICTLCNRSLKIPKSKTTTNLLAHLRTSHGEELGSFTRKRFEAGSSGAASADDPRMTVHKTLARLVIEGALPLETSTLKPFRDFCSTLNPSYHPPSLRMLRTILDEEGCRVELTNRTMLADLSSTVAMTLDFHNTFKQHTGLLLIGAQVLSRTSLERRNLILDCTPIDLQSFSGYTVSEAVVNCLRKLDVDASRIGTMVAKETQPLQEAALYLRTTFVPCAAQSISLVAGDTLQTEPAAATIERVRRLVSEFQRNRNAKMHLKSRLREFKLPEVSPCADCSNRWITTYNMICDVLVTMPAFNEITQKLNLPSLEAKDVQFIEALRSFLEPFYSLVKQVCARDSTASVYLAVARILITTTEKRLVQLNDEAHRFGQLLLENTMKYFNPWLGDEFLQMAAFLDPRFAYLETVQPMKSWTAIMDRFITHHNRIHPPREREAQSSNDGVWQQQSQNQSTSVWEILRENQEDPNLRNANSWSHGDELRVGILRTSRPAFNTDPIHWWRAYMNEFPILAQAAFTHLTTPATSVDCQRLLSLVSESTACRDSGNKIKRTDRLLLMLKAHLHKDVSRECKAWSNNELHRYGYCESAGDEFDVEEDPAWTAFKSDEEKTIADVVEPLLSFVEEDDFDNMKNR</sequence>
<dbReference type="SUPFAM" id="SSF53098">
    <property type="entry name" value="Ribonuclease H-like"/>
    <property type="match status" value="1"/>
</dbReference>
<dbReference type="Pfam" id="PF05699">
    <property type="entry name" value="Dimer_Tnp_hAT"/>
    <property type="match status" value="1"/>
</dbReference>
<keyword evidence="12" id="KW-1185">Reference proteome</keyword>
<evidence type="ECO:0000313" key="11">
    <source>
        <dbReference type="EMBL" id="KAK6750064.1"/>
    </source>
</evidence>
<evidence type="ECO:0000256" key="4">
    <source>
        <dbReference type="ARBA" id="ARBA00022833"/>
    </source>
</evidence>
<evidence type="ECO:0000313" key="12">
    <source>
        <dbReference type="Proteomes" id="UP001303046"/>
    </source>
</evidence>
<dbReference type="InterPro" id="IPR036236">
    <property type="entry name" value="Znf_C2H2_sf"/>
</dbReference>
<keyword evidence="7" id="KW-0804">Transcription</keyword>
<feature type="domain" description="BED-type" evidence="10">
    <location>
        <begin position="1"/>
        <end position="55"/>
    </location>
</feature>
<keyword evidence="5" id="KW-0805">Transcription regulation</keyword>
<keyword evidence="2" id="KW-0479">Metal-binding</keyword>
<evidence type="ECO:0000256" key="5">
    <source>
        <dbReference type="ARBA" id="ARBA00023015"/>
    </source>
</evidence>
<dbReference type="PANTHER" id="PTHR46481">
    <property type="entry name" value="ZINC FINGER BED DOMAIN-CONTAINING PROTEIN 4"/>
    <property type="match status" value="1"/>
</dbReference>
<dbReference type="PROSITE" id="PS50808">
    <property type="entry name" value="ZF_BED"/>
    <property type="match status" value="1"/>
</dbReference>
<dbReference type="InterPro" id="IPR012337">
    <property type="entry name" value="RNaseH-like_sf"/>
</dbReference>
<evidence type="ECO:0000256" key="9">
    <source>
        <dbReference type="PROSITE-ProRule" id="PRU00027"/>
    </source>
</evidence>
<dbReference type="SUPFAM" id="SSF57667">
    <property type="entry name" value="beta-beta-alpha zinc fingers"/>
    <property type="match status" value="1"/>
</dbReference>
<evidence type="ECO:0000256" key="2">
    <source>
        <dbReference type="ARBA" id="ARBA00022723"/>
    </source>
</evidence>
<dbReference type="InterPro" id="IPR003656">
    <property type="entry name" value="Znf_BED"/>
</dbReference>
<dbReference type="Pfam" id="PF02892">
    <property type="entry name" value="zf-BED"/>
    <property type="match status" value="1"/>
</dbReference>
<evidence type="ECO:0000256" key="6">
    <source>
        <dbReference type="ARBA" id="ARBA00023125"/>
    </source>
</evidence>
<evidence type="ECO:0000256" key="8">
    <source>
        <dbReference type="ARBA" id="ARBA00023242"/>
    </source>
</evidence>
<name>A0ABR1DHW3_NECAM</name>
<comment type="subcellular location">
    <subcellularLocation>
        <location evidence="1">Nucleus</location>
    </subcellularLocation>
</comment>
<keyword evidence="8" id="KW-0539">Nucleus</keyword>
<dbReference type="PANTHER" id="PTHR46481:SF10">
    <property type="entry name" value="ZINC FINGER BED DOMAIN-CONTAINING PROTEIN 39"/>
    <property type="match status" value="1"/>
</dbReference>
<gene>
    <name evidence="11" type="primary">Necator_chrIV.g15495</name>
    <name evidence="11" type="ORF">RB195_002200</name>
</gene>
<evidence type="ECO:0000256" key="7">
    <source>
        <dbReference type="ARBA" id="ARBA00023163"/>
    </source>
</evidence>
<dbReference type="EMBL" id="JAVFWL010000004">
    <property type="protein sequence ID" value="KAK6750064.1"/>
    <property type="molecule type" value="Genomic_DNA"/>
</dbReference>
<dbReference type="SMART" id="SM00614">
    <property type="entry name" value="ZnF_BED"/>
    <property type="match status" value="1"/>
</dbReference>
<accession>A0ABR1DHW3</accession>
<dbReference type="InterPro" id="IPR052035">
    <property type="entry name" value="ZnF_BED_domain_contain"/>
</dbReference>
<keyword evidence="6" id="KW-0238">DNA-binding</keyword>
<organism evidence="11 12">
    <name type="scientific">Necator americanus</name>
    <name type="common">Human hookworm</name>
    <dbReference type="NCBI Taxonomy" id="51031"/>
    <lineage>
        <taxon>Eukaryota</taxon>
        <taxon>Metazoa</taxon>
        <taxon>Ecdysozoa</taxon>
        <taxon>Nematoda</taxon>
        <taxon>Chromadorea</taxon>
        <taxon>Rhabditida</taxon>
        <taxon>Rhabditina</taxon>
        <taxon>Rhabditomorpha</taxon>
        <taxon>Strongyloidea</taxon>
        <taxon>Ancylostomatidae</taxon>
        <taxon>Bunostominae</taxon>
        <taxon>Necator</taxon>
    </lineage>
</organism>
<comment type="caution">
    <text evidence="11">The sequence shown here is derived from an EMBL/GenBank/DDBJ whole genome shotgun (WGS) entry which is preliminary data.</text>
</comment>
<keyword evidence="4" id="KW-0862">Zinc</keyword>
<keyword evidence="3 9" id="KW-0863">Zinc-finger</keyword>
<proteinExistence type="predicted"/>
<evidence type="ECO:0000256" key="1">
    <source>
        <dbReference type="ARBA" id="ARBA00004123"/>
    </source>
</evidence>